<dbReference type="Gene3D" id="3.40.30.10">
    <property type="entry name" value="Glutaredoxin"/>
    <property type="match status" value="1"/>
</dbReference>
<name>A0A517N9Y3_9BACT</name>
<keyword evidence="2" id="KW-1185">Reference proteome</keyword>
<sequence length="235" mass="25795">MGPIVWSCVFANRILPDAAGASVAVSEVRMFKKKHNLPICAELAGYAFLLLLPIGGCVRGDGGQGEVENSRRLVESDSAAIDPVDNFSVTSRFSIRQDDFALGQDAVRLLTDAESEAITTHRNVMLQFSGPRCPPCRAMSLALATVKRLIEKDFVFVEIDRRMHNFDKVYSAYSRDVGSVPYLCFLSPTGSILAEGKNNGENIGFPLTPSTIVRFREMLDTTSSRLSAEELEQIV</sequence>
<evidence type="ECO:0000313" key="2">
    <source>
        <dbReference type="Proteomes" id="UP000318538"/>
    </source>
</evidence>
<dbReference type="EMBL" id="CP036525">
    <property type="protein sequence ID" value="QDT03944.1"/>
    <property type="molecule type" value="Genomic_DNA"/>
</dbReference>
<dbReference type="Proteomes" id="UP000318538">
    <property type="component" value="Chromosome"/>
</dbReference>
<organism evidence="1 2">
    <name type="scientific">Rubripirellula lacrimiformis</name>
    <dbReference type="NCBI Taxonomy" id="1930273"/>
    <lineage>
        <taxon>Bacteria</taxon>
        <taxon>Pseudomonadati</taxon>
        <taxon>Planctomycetota</taxon>
        <taxon>Planctomycetia</taxon>
        <taxon>Pirellulales</taxon>
        <taxon>Pirellulaceae</taxon>
        <taxon>Rubripirellula</taxon>
    </lineage>
</organism>
<accession>A0A517N9Y3</accession>
<dbReference type="AlphaFoldDB" id="A0A517N9Y3"/>
<proteinExistence type="predicted"/>
<evidence type="ECO:0000313" key="1">
    <source>
        <dbReference type="EMBL" id="QDT03944.1"/>
    </source>
</evidence>
<dbReference type="InterPro" id="IPR036249">
    <property type="entry name" value="Thioredoxin-like_sf"/>
</dbReference>
<reference evidence="1 2" key="1">
    <citation type="submission" date="2019-02" db="EMBL/GenBank/DDBJ databases">
        <title>Deep-cultivation of Planctomycetes and their phenomic and genomic characterization uncovers novel biology.</title>
        <authorList>
            <person name="Wiegand S."/>
            <person name="Jogler M."/>
            <person name="Boedeker C."/>
            <person name="Pinto D."/>
            <person name="Vollmers J."/>
            <person name="Rivas-Marin E."/>
            <person name="Kohn T."/>
            <person name="Peeters S.H."/>
            <person name="Heuer A."/>
            <person name="Rast P."/>
            <person name="Oberbeckmann S."/>
            <person name="Bunk B."/>
            <person name="Jeske O."/>
            <person name="Meyerdierks A."/>
            <person name="Storesund J.E."/>
            <person name="Kallscheuer N."/>
            <person name="Luecker S."/>
            <person name="Lage O.M."/>
            <person name="Pohl T."/>
            <person name="Merkel B.J."/>
            <person name="Hornburger P."/>
            <person name="Mueller R.-W."/>
            <person name="Bruemmer F."/>
            <person name="Labrenz M."/>
            <person name="Spormann A.M."/>
            <person name="Op den Camp H."/>
            <person name="Overmann J."/>
            <person name="Amann R."/>
            <person name="Jetten M.S.M."/>
            <person name="Mascher T."/>
            <person name="Medema M.H."/>
            <person name="Devos D.P."/>
            <person name="Kaster A.-K."/>
            <person name="Ovreas L."/>
            <person name="Rohde M."/>
            <person name="Galperin M.Y."/>
            <person name="Jogler C."/>
        </authorList>
    </citation>
    <scope>NUCLEOTIDE SEQUENCE [LARGE SCALE GENOMIC DNA]</scope>
    <source>
        <strain evidence="1 2">K22_7</strain>
    </source>
</reference>
<dbReference type="SUPFAM" id="SSF52833">
    <property type="entry name" value="Thioredoxin-like"/>
    <property type="match status" value="1"/>
</dbReference>
<gene>
    <name evidence="1" type="ORF">K227x_23300</name>
</gene>
<protein>
    <recommendedName>
        <fullName evidence="3">Thioredoxin domain-containing protein</fullName>
    </recommendedName>
</protein>
<dbReference type="KEGG" id="rlc:K227x_23300"/>
<evidence type="ECO:0008006" key="3">
    <source>
        <dbReference type="Google" id="ProtNLM"/>
    </source>
</evidence>